<comment type="caution">
    <text evidence="2">The sequence shown here is derived from an EMBL/GenBank/DDBJ whole genome shotgun (WGS) entry which is preliminary data.</text>
</comment>
<sequence>MSTPNLPSAEQLAANRTTLWHQGGDALLTLESLRAWLNKTGLVLYTPRAAQLPSPAPSLVEAVLGAPKADPTIAEMTEARSLLARLIGEGSAVPLNLLGTTGDIPDFVVSAAVFPYIFTVRGDKAWKLPPATQGPVKVSPLALAAYEALARRVTLSAAELVDELGKEVTEGAVLRALSELWAHLRVIPVPQNDGPTMWELTSTRFTKQIKAGANAGQPKALSALISLYLGMAVVATEEEIETILSPLASRSRIRDVVHALMGARELETIAVDGRTVVHVAGDLPAFAAPEAAVSEEGVEVEAAGESDAEVTLEGTDRIKKFVAKPRKVGTGFTKSFNPRPAAGTGGDRERRPFKKPFDGPSKPSFTKPWDENRPPRPAASDSEGGSSERPRYDRDKRPAFGAKPFGARPSFGSKPGFSRNNEGGTRPTFRRDDTGRPPRREFTPRPPAEGAGSFDASARPERKTFSKPGTFGRKREGGFTPRPSSDRGEGRPQRSFGGRDSGPSDAPRRPFNNDRGERPSFGAKPAGERRPGSYSPRPSGGEGFAGRKPFTPRTEGGGYAARKPFTPGGKPGFSRDRDQSASGPDAPRKVFRKFDAPRFDKPKSARPFNPDGPSRPAYGDRPSRPAFGDRPSRPSSGDRPQGGFSKPGGFAGKKPFGTGRPSGPGSRPTGTFAKFADGAKPFRKPGPGGKKFGPKTGGGGKTFGGPRPEYRKRKPEEGESA</sequence>
<feature type="compositionally biased region" description="Low complexity" evidence="1">
    <location>
        <begin position="652"/>
        <end position="672"/>
    </location>
</feature>
<name>A0A4Q0T164_9BACT</name>
<feature type="compositionally biased region" description="Basic and acidic residues" evidence="1">
    <location>
        <begin position="586"/>
        <end position="603"/>
    </location>
</feature>
<evidence type="ECO:0000313" key="2">
    <source>
        <dbReference type="EMBL" id="RXH57363.1"/>
    </source>
</evidence>
<feature type="compositionally biased region" description="Basic and acidic residues" evidence="1">
    <location>
        <begin position="429"/>
        <end position="443"/>
    </location>
</feature>
<feature type="compositionally biased region" description="Gly residues" evidence="1">
    <location>
        <begin position="686"/>
        <end position="703"/>
    </location>
</feature>
<feature type="region of interest" description="Disordered" evidence="1">
    <location>
        <begin position="329"/>
        <end position="721"/>
    </location>
</feature>
<organism evidence="2 3">
    <name type="scientific">Granulicella sibirica</name>
    <dbReference type="NCBI Taxonomy" id="2479048"/>
    <lineage>
        <taxon>Bacteria</taxon>
        <taxon>Pseudomonadati</taxon>
        <taxon>Acidobacteriota</taxon>
        <taxon>Terriglobia</taxon>
        <taxon>Terriglobales</taxon>
        <taxon>Acidobacteriaceae</taxon>
        <taxon>Granulicella</taxon>
    </lineage>
</organism>
<dbReference type="GO" id="GO:0004386">
    <property type="term" value="F:helicase activity"/>
    <property type="evidence" value="ECO:0007669"/>
    <property type="project" value="UniProtKB-KW"/>
</dbReference>
<keyword evidence="2" id="KW-0547">Nucleotide-binding</keyword>
<dbReference type="EMBL" id="RDSM01000001">
    <property type="protein sequence ID" value="RXH57363.1"/>
    <property type="molecule type" value="Genomic_DNA"/>
</dbReference>
<protein>
    <submittedName>
        <fullName evidence="2">Putative ATP-dependent RNA helicase</fullName>
    </submittedName>
</protein>
<dbReference type="OrthoDB" id="113412at2"/>
<keyword evidence="3" id="KW-1185">Reference proteome</keyword>
<dbReference type="Proteomes" id="UP000289437">
    <property type="component" value="Unassembled WGS sequence"/>
</dbReference>
<feature type="compositionally biased region" description="Basic and acidic residues" evidence="1">
    <location>
        <begin position="506"/>
        <end position="518"/>
    </location>
</feature>
<reference evidence="3" key="2">
    <citation type="submission" date="2019-02" db="EMBL/GenBank/DDBJ databases">
        <title>Granulicella sibirica sp. nov., a psychrotolerant acidobacterium isolated from an organic soil layer in forested tundra, West Siberia.</title>
        <authorList>
            <person name="Oshkin I.Y."/>
            <person name="Kulichevskaya I.S."/>
            <person name="Rijpstra W.I.C."/>
            <person name="Sinninghe Damste J.S."/>
            <person name="Rakitin A.L."/>
            <person name="Ravin N.V."/>
            <person name="Dedysh S.N."/>
        </authorList>
    </citation>
    <scope>NUCLEOTIDE SEQUENCE [LARGE SCALE GENOMIC DNA]</scope>
    <source>
        <strain evidence="3">AF10</strain>
    </source>
</reference>
<keyword evidence="2" id="KW-0378">Hydrolase</keyword>
<gene>
    <name evidence="2" type="ORF">GRAN_0673</name>
</gene>
<accession>A0A4Q0T164</accession>
<dbReference type="RefSeq" id="WP_128911542.1">
    <property type="nucleotide sequence ID" value="NZ_RDSM01000001.1"/>
</dbReference>
<evidence type="ECO:0000256" key="1">
    <source>
        <dbReference type="SAM" id="MobiDB-lite"/>
    </source>
</evidence>
<feature type="compositionally biased region" description="Basic and acidic residues" evidence="1">
    <location>
        <begin position="386"/>
        <end position="398"/>
    </location>
</feature>
<reference evidence="2 3" key="1">
    <citation type="submission" date="2018-11" db="EMBL/GenBank/DDBJ databases">
        <authorList>
            <person name="Mardanov A.V."/>
            <person name="Ravin N.V."/>
            <person name="Dedysh S.N."/>
        </authorList>
    </citation>
    <scope>NUCLEOTIDE SEQUENCE [LARGE SCALE GENOMIC DNA]</scope>
    <source>
        <strain evidence="2 3">AF10</strain>
    </source>
</reference>
<evidence type="ECO:0000313" key="3">
    <source>
        <dbReference type="Proteomes" id="UP000289437"/>
    </source>
</evidence>
<proteinExistence type="predicted"/>
<keyword evidence="2" id="KW-0067">ATP-binding</keyword>
<dbReference type="AlphaFoldDB" id="A0A4Q0T164"/>
<keyword evidence="2" id="KW-0347">Helicase</keyword>